<dbReference type="PANTHER" id="PTHR10584">
    <property type="entry name" value="SUGAR KINASE"/>
    <property type="match status" value="1"/>
</dbReference>
<dbReference type="EMBL" id="BMOE01000009">
    <property type="protein sequence ID" value="GGJ80609.1"/>
    <property type="molecule type" value="Genomic_DNA"/>
</dbReference>
<evidence type="ECO:0000256" key="1">
    <source>
        <dbReference type="ARBA" id="ARBA00022679"/>
    </source>
</evidence>
<dbReference type="RefSeq" id="WP_188963681.1">
    <property type="nucleotide sequence ID" value="NZ_BMOE01000009.1"/>
</dbReference>
<dbReference type="SUPFAM" id="SSF53613">
    <property type="entry name" value="Ribokinase-like"/>
    <property type="match status" value="1"/>
</dbReference>
<sequence length="330" mass="33521">MPSLPSRPTAPRPTPLPPVLVAGGINADVLGRTLHAPQLHTSNPAVAGVTPGGVGRNIAEHLARLLPGRSVRLLGAVGRDVLGVSVLDATARAGVNVDGVLHLPGETGLYLAVLDDTGELHVGLAAMALTDTLTPDVTAPWRTGVPGADLLVLDANLPPGTVLALLDAARAAGVRAVIEPVSAPKAARLAAALAGDWHGVHLVKPDRQELAALTGEQDPDRAARTLLGWGARHVLLTLGAHGSVLYGPDGEVVRTPCTPGNVRDVTGAGDALVAGVCAALTRGWPVRDAVRLGHACAALTVASAQTVPDTLTWDAALHALPHGDPHPHGT</sequence>
<evidence type="ECO:0000256" key="2">
    <source>
        <dbReference type="ARBA" id="ARBA00022777"/>
    </source>
</evidence>
<keyword evidence="1" id="KW-0808">Transferase</keyword>
<dbReference type="PANTHER" id="PTHR10584:SF166">
    <property type="entry name" value="RIBOKINASE"/>
    <property type="match status" value="1"/>
</dbReference>
<gene>
    <name evidence="4" type="ORF">GCM10008939_25580</name>
</gene>
<dbReference type="InterPro" id="IPR011611">
    <property type="entry name" value="PfkB_dom"/>
</dbReference>
<dbReference type="Pfam" id="PF00294">
    <property type="entry name" value="PfkB"/>
    <property type="match status" value="1"/>
</dbReference>
<comment type="caution">
    <text evidence="4">The sequence shown here is derived from an EMBL/GenBank/DDBJ whole genome shotgun (WGS) entry which is preliminary data.</text>
</comment>
<name>A0A917PIK0_9DEIO</name>
<dbReference type="Gene3D" id="3.40.1190.20">
    <property type="match status" value="1"/>
</dbReference>
<dbReference type="AlphaFoldDB" id="A0A917PIK0"/>
<organism evidence="4 5">
    <name type="scientific">Deinococcus aquiradiocola</name>
    <dbReference type="NCBI Taxonomy" id="393059"/>
    <lineage>
        <taxon>Bacteria</taxon>
        <taxon>Thermotogati</taxon>
        <taxon>Deinococcota</taxon>
        <taxon>Deinococci</taxon>
        <taxon>Deinococcales</taxon>
        <taxon>Deinococcaceae</taxon>
        <taxon>Deinococcus</taxon>
    </lineage>
</organism>
<dbReference type="Proteomes" id="UP000635726">
    <property type="component" value="Unassembled WGS sequence"/>
</dbReference>
<reference evidence="4" key="2">
    <citation type="submission" date="2020-09" db="EMBL/GenBank/DDBJ databases">
        <authorList>
            <person name="Sun Q."/>
            <person name="Ohkuma M."/>
        </authorList>
    </citation>
    <scope>NUCLEOTIDE SEQUENCE</scope>
    <source>
        <strain evidence="4">JCM 14371</strain>
    </source>
</reference>
<dbReference type="GO" id="GO:0016301">
    <property type="term" value="F:kinase activity"/>
    <property type="evidence" value="ECO:0007669"/>
    <property type="project" value="UniProtKB-KW"/>
</dbReference>
<reference evidence="4" key="1">
    <citation type="journal article" date="2014" name="Int. J. Syst. Evol. Microbiol.">
        <title>Complete genome sequence of Corynebacterium casei LMG S-19264T (=DSM 44701T), isolated from a smear-ripened cheese.</title>
        <authorList>
            <consortium name="US DOE Joint Genome Institute (JGI-PGF)"/>
            <person name="Walter F."/>
            <person name="Albersmeier A."/>
            <person name="Kalinowski J."/>
            <person name="Ruckert C."/>
        </authorList>
    </citation>
    <scope>NUCLEOTIDE SEQUENCE</scope>
    <source>
        <strain evidence="4">JCM 14371</strain>
    </source>
</reference>
<evidence type="ECO:0000259" key="3">
    <source>
        <dbReference type="Pfam" id="PF00294"/>
    </source>
</evidence>
<dbReference type="CDD" id="cd01941">
    <property type="entry name" value="YeiC_kinase_like"/>
    <property type="match status" value="1"/>
</dbReference>
<evidence type="ECO:0000313" key="4">
    <source>
        <dbReference type="EMBL" id="GGJ80609.1"/>
    </source>
</evidence>
<evidence type="ECO:0000313" key="5">
    <source>
        <dbReference type="Proteomes" id="UP000635726"/>
    </source>
</evidence>
<keyword evidence="2 4" id="KW-0418">Kinase</keyword>
<feature type="domain" description="Carbohydrate kinase PfkB" evidence="3">
    <location>
        <begin position="43"/>
        <end position="307"/>
    </location>
</feature>
<accession>A0A917PIK0</accession>
<keyword evidence="5" id="KW-1185">Reference proteome</keyword>
<protein>
    <submittedName>
        <fullName evidence="4">Carbohydrate kinase</fullName>
    </submittedName>
</protein>
<dbReference type="InterPro" id="IPR029056">
    <property type="entry name" value="Ribokinase-like"/>
</dbReference>
<proteinExistence type="predicted"/>